<feature type="non-terminal residue" evidence="1">
    <location>
        <position position="1"/>
    </location>
</feature>
<gene>
    <name evidence="1" type="ORF">H0E87_031458</name>
</gene>
<keyword evidence="2" id="KW-1185">Reference proteome</keyword>
<sequence>DKMEFIEDRNMIDRDFPVKYGHLRAAFFRQLKLVLDLCVHMYCNTVDWRAE</sequence>
<protein>
    <submittedName>
        <fullName evidence="1">Uncharacterized protein</fullName>
    </submittedName>
</protein>
<name>A0A8T2WID2_POPDE</name>
<reference evidence="1" key="1">
    <citation type="journal article" date="2021" name="J. Hered.">
        <title>Genome Assembly of Salicaceae Populus deltoides (Eastern Cottonwood) I-69 Based on Nanopore Sequencing and Hi-C Technologies.</title>
        <authorList>
            <person name="Bai S."/>
            <person name="Wu H."/>
            <person name="Zhang J."/>
            <person name="Pan Z."/>
            <person name="Zhao W."/>
            <person name="Li Z."/>
            <person name="Tong C."/>
        </authorList>
    </citation>
    <scope>NUCLEOTIDE SEQUENCE</scope>
    <source>
        <tissue evidence="1">Leaf</tissue>
    </source>
</reference>
<comment type="caution">
    <text evidence="1">The sequence shown here is derived from an EMBL/GenBank/DDBJ whole genome shotgun (WGS) entry which is preliminary data.</text>
</comment>
<evidence type="ECO:0000313" key="2">
    <source>
        <dbReference type="Proteomes" id="UP000807159"/>
    </source>
</evidence>
<proteinExistence type="predicted"/>
<evidence type="ECO:0000313" key="1">
    <source>
        <dbReference type="EMBL" id="KAH8479711.1"/>
    </source>
</evidence>
<organism evidence="1 2">
    <name type="scientific">Populus deltoides</name>
    <name type="common">Eastern poplar</name>
    <name type="synonym">Eastern cottonwood</name>
    <dbReference type="NCBI Taxonomy" id="3696"/>
    <lineage>
        <taxon>Eukaryota</taxon>
        <taxon>Viridiplantae</taxon>
        <taxon>Streptophyta</taxon>
        <taxon>Embryophyta</taxon>
        <taxon>Tracheophyta</taxon>
        <taxon>Spermatophyta</taxon>
        <taxon>Magnoliopsida</taxon>
        <taxon>eudicotyledons</taxon>
        <taxon>Gunneridae</taxon>
        <taxon>Pentapetalae</taxon>
        <taxon>rosids</taxon>
        <taxon>fabids</taxon>
        <taxon>Malpighiales</taxon>
        <taxon>Salicaceae</taxon>
        <taxon>Saliceae</taxon>
        <taxon>Populus</taxon>
    </lineage>
</organism>
<dbReference type="Proteomes" id="UP000807159">
    <property type="component" value="Unassembled WGS sequence"/>
</dbReference>
<dbReference type="AlphaFoldDB" id="A0A8T2WID2"/>
<accession>A0A8T2WID2</accession>
<feature type="non-terminal residue" evidence="1">
    <location>
        <position position="51"/>
    </location>
</feature>
<dbReference type="EMBL" id="JACEGQ020000059">
    <property type="protein sequence ID" value="KAH8479711.1"/>
    <property type="molecule type" value="Genomic_DNA"/>
</dbReference>